<dbReference type="EMBL" id="QQBC01000007">
    <property type="protein sequence ID" value="RDI64741.1"/>
    <property type="molecule type" value="Genomic_DNA"/>
</dbReference>
<evidence type="ECO:0000259" key="3">
    <source>
        <dbReference type="PROSITE" id="PS51186"/>
    </source>
</evidence>
<keyword evidence="1 4" id="KW-0808">Transferase</keyword>
<dbReference type="PANTHER" id="PTHR43877:SF5">
    <property type="entry name" value="BLL8307 PROTEIN"/>
    <property type="match status" value="1"/>
</dbReference>
<keyword evidence="2" id="KW-0012">Acyltransferase</keyword>
<dbReference type="PROSITE" id="PS51186">
    <property type="entry name" value="GNAT"/>
    <property type="match status" value="1"/>
</dbReference>
<evidence type="ECO:0000256" key="2">
    <source>
        <dbReference type="ARBA" id="ARBA00023315"/>
    </source>
</evidence>
<dbReference type="STRING" id="1210086.GCA_001613105_02459"/>
<organism evidence="4 5">
    <name type="scientific">Nocardia pseudobrasiliensis</name>
    <dbReference type="NCBI Taxonomy" id="45979"/>
    <lineage>
        <taxon>Bacteria</taxon>
        <taxon>Bacillati</taxon>
        <taxon>Actinomycetota</taxon>
        <taxon>Actinomycetes</taxon>
        <taxon>Mycobacteriales</taxon>
        <taxon>Nocardiaceae</taxon>
        <taxon>Nocardia</taxon>
    </lineage>
</organism>
<keyword evidence="5" id="KW-1185">Reference proteome</keyword>
<evidence type="ECO:0000313" key="5">
    <source>
        <dbReference type="Proteomes" id="UP000254869"/>
    </source>
</evidence>
<gene>
    <name evidence="4" type="ORF">DFR76_107116</name>
</gene>
<dbReference type="GO" id="GO:0016747">
    <property type="term" value="F:acyltransferase activity, transferring groups other than amino-acyl groups"/>
    <property type="evidence" value="ECO:0007669"/>
    <property type="project" value="InterPro"/>
</dbReference>
<evidence type="ECO:0000313" key="4">
    <source>
        <dbReference type="EMBL" id="RDI64741.1"/>
    </source>
</evidence>
<dbReference type="SUPFAM" id="SSF55729">
    <property type="entry name" value="Acyl-CoA N-acyltransferases (Nat)"/>
    <property type="match status" value="1"/>
</dbReference>
<dbReference type="CDD" id="cd04301">
    <property type="entry name" value="NAT_SF"/>
    <property type="match status" value="1"/>
</dbReference>
<dbReference type="InterPro" id="IPR050832">
    <property type="entry name" value="Bact_Acetyltransf"/>
</dbReference>
<dbReference type="AlphaFoldDB" id="A0A370I3P7"/>
<dbReference type="PANTHER" id="PTHR43877">
    <property type="entry name" value="AMINOALKYLPHOSPHONATE N-ACETYLTRANSFERASE-RELATED-RELATED"/>
    <property type="match status" value="1"/>
</dbReference>
<accession>A0A370I3P7</accession>
<proteinExistence type="predicted"/>
<dbReference type="InterPro" id="IPR000182">
    <property type="entry name" value="GNAT_dom"/>
</dbReference>
<protein>
    <submittedName>
        <fullName evidence="4">Putative acetyltransferase</fullName>
    </submittedName>
</protein>
<dbReference type="InterPro" id="IPR016181">
    <property type="entry name" value="Acyl_CoA_acyltransferase"/>
</dbReference>
<reference evidence="4 5" key="1">
    <citation type="submission" date="2018-07" db="EMBL/GenBank/DDBJ databases">
        <title>Genomic Encyclopedia of Type Strains, Phase IV (KMG-IV): sequencing the most valuable type-strain genomes for metagenomic binning, comparative biology and taxonomic classification.</title>
        <authorList>
            <person name="Goeker M."/>
        </authorList>
    </citation>
    <scope>NUCLEOTIDE SEQUENCE [LARGE SCALE GENOMIC DNA]</scope>
    <source>
        <strain evidence="4 5">DSM 44290</strain>
    </source>
</reference>
<evidence type="ECO:0000256" key="1">
    <source>
        <dbReference type="ARBA" id="ARBA00022679"/>
    </source>
</evidence>
<comment type="caution">
    <text evidence="4">The sequence shown here is derived from an EMBL/GenBank/DDBJ whole genome shotgun (WGS) entry which is preliminary data.</text>
</comment>
<dbReference type="Pfam" id="PF00583">
    <property type="entry name" value="Acetyltransf_1"/>
    <property type="match status" value="1"/>
</dbReference>
<name>A0A370I3P7_9NOCA</name>
<sequence>MRIVVDDVTGAELIDLLGGHLADMYEHSPEDSVHALDLDGLRKPEVTLWTIWDENTLAGCGALKELDPTHGEIKSMRTAPVVRRRGVGALMLGHILAEARTRGYDRVSLETGTAEFFSPARRLYERHGFRPCPPFADYAEDPHSIFMTLAL</sequence>
<dbReference type="Proteomes" id="UP000254869">
    <property type="component" value="Unassembled WGS sequence"/>
</dbReference>
<dbReference type="RefSeq" id="WP_067996514.1">
    <property type="nucleotide sequence ID" value="NZ_QQBC01000007.1"/>
</dbReference>
<feature type="domain" description="N-acetyltransferase" evidence="3">
    <location>
        <begin position="3"/>
        <end position="151"/>
    </location>
</feature>
<dbReference type="Gene3D" id="3.40.630.30">
    <property type="match status" value="1"/>
</dbReference>